<keyword evidence="3 7" id="KW-0812">Transmembrane</keyword>
<keyword evidence="9" id="KW-1185">Reference proteome</keyword>
<keyword evidence="2" id="KW-0808">Transferase</keyword>
<keyword evidence="4 7" id="KW-1133">Transmembrane helix</keyword>
<sequence length="644" mass="74068">MHSDGLVAAAHPFWNTVVYRGLSGSDHSNMITWWAYFSRVFMGVGMPIGDNERIRGGFYRGSRFLNPLAEFMHVPLDQINFVVSGLLSIVFGLYLMRRRYAPENVTPRARAVIESILGLFLLYFCFGNQLRVLLLQSTVAYILMFFLPQSRLMAVVVTLWVMFYMTLVHLCRWQYDYGGYTLDISGPVMVQTQRLSSLAFNLADGFVLRERERRVATKQAALSTTTASGKVEPLSNPVSPGEMTPADYAQTSMQSFKSMLVRGLKSFTDVPSRRLSERPASINGVSVQTYLNRLLARTTQSSPQHHASTQADLVTRMSSTQIEHAVYTVPGPVEFFAYNSYFHGACVGPFVFFSEYQTYLEGYQKHRLPRIDWRYVCLVFVRTTIVGLLSAYLSPYFPFDYVLSDAFAKSALLERILYTTVSLFLVRQKYYFAWGLSELGGISAGLGYTGICPNTGRPQYAGVRNFDLFQIECGVGLKNVIDSWNISTTRWLREVFYERLPYFCRTFLVFIISAFWHGFYPGYYLMFVTFALFTFVSRMWRRAMRPFCRQTVLSSFIYDIFTAILTNMVINYAQAPFHLLDWSASLIFWSAFNFVPHLIALFLLFVHFIRPRLMKSVRSGRHRFPFSHGRTTRPLSRRALSYQI</sequence>
<evidence type="ECO:0000313" key="8">
    <source>
        <dbReference type="EMBL" id="OON22488.1"/>
    </source>
</evidence>
<dbReference type="InterPro" id="IPR004299">
    <property type="entry name" value="MBOAT_fam"/>
</dbReference>
<evidence type="ECO:0000256" key="5">
    <source>
        <dbReference type="ARBA" id="ARBA00023136"/>
    </source>
</evidence>
<organism evidence="8 9">
    <name type="scientific">Opisthorchis viverrini</name>
    <name type="common">Southeast Asian liver fluke</name>
    <dbReference type="NCBI Taxonomy" id="6198"/>
    <lineage>
        <taxon>Eukaryota</taxon>
        <taxon>Metazoa</taxon>
        <taxon>Spiralia</taxon>
        <taxon>Lophotrochozoa</taxon>
        <taxon>Platyhelminthes</taxon>
        <taxon>Trematoda</taxon>
        <taxon>Digenea</taxon>
        <taxon>Opisthorchiida</taxon>
        <taxon>Opisthorchiata</taxon>
        <taxon>Opisthorchiidae</taxon>
        <taxon>Opisthorchis</taxon>
    </lineage>
</organism>
<keyword evidence="6" id="KW-0012">Acyltransferase</keyword>
<dbReference type="Pfam" id="PF03062">
    <property type="entry name" value="MBOAT"/>
    <property type="match status" value="1"/>
</dbReference>
<evidence type="ECO:0000256" key="4">
    <source>
        <dbReference type="ARBA" id="ARBA00022989"/>
    </source>
</evidence>
<proteinExistence type="predicted"/>
<feature type="transmembrane region" description="Helical" evidence="7">
    <location>
        <begin position="375"/>
        <end position="394"/>
    </location>
</feature>
<dbReference type="InterPro" id="IPR049941">
    <property type="entry name" value="LPLAT_7/PORCN-like"/>
</dbReference>
<dbReference type="PANTHER" id="PTHR13906">
    <property type="entry name" value="PORCUPINE"/>
    <property type="match status" value="1"/>
</dbReference>
<feature type="transmembrane region" description="Helical" evidence="7">
    <location>
        <begin position="552"/>
        <end position="574"/>
    </location>
</feature>
<evidence type="ECO:0000256" key="6">
    <source>
        <dbReference type="ARBA" id="ARBA00023315"/>
    </source>
</evidence>
<feature type="transmembrane region" description="Helical" evidence="7">
    <location>
        <begin position="152"/>
        <end position="171"/>
    </location>
</feature>
<dbReference type="Proteomes" id="UP000243686">
    <property type="component" value="Unassembled WGS sequence"/>
</dbReference>
<evidence type="ECO:0000256" key="3">
    <source>
        <dbReference type="ARBA" id="ARBA00022692"/>
    </source>
</evidence>
<feature type="transmembrane region" description="Helical" evidence="7">
    <location>
        <begin position="78"/>
        <end position="96"/>
    </location>
</feature>
<gene>
    <name evidence="8" type="ORF">X801_01613</name>
</gene>
<dbReference type="GO" id="GO:0016746">
    <property type="term" value="F:acyltransferase activity"/>
    <property type="evidence" value="ECO:0007669"/>
    <property type="project" value="UniProtKB-KW"/>
</dbReference>
<comment type="subcellular location">
    <subcellularLocation>
        <location evidence="1">Membrane</location>
        <topology evidence="1">Multi-pass membrane protein</topology>
    </subcellularLocation>
</comment>
<evidence type="ECO:0000256" key="7">
    <source>
        <dbReference type="SAM" id="Phobius"/>
    </source>
</evidence>
<reference evidence="8 9" key="1">
    <citation type="submission" date="2015-03" db="EMBL/GenBank/DDBJ databases">
        <title>Draft genome of the nematode, Opisthorchis viverrini.</title>
        <authorList>
            <person name="Mitreva M."/>
        </authorList>
    </citation>
    <scope>NUCLEOTIDE SEQUENCE [LARGE SCALE GENOMIC DNA]</scope>
    <source>
        <strain evidence="8">Khon Kaen</strain>
    </source>
</reference>
<evidence type="ECO:0000256" key="1">
    <source>
        <dbReference type="ARBA" id="ARBA00004141"/>
    </source>
</evidence>
<dbReference type="AlphaFoldDB" id="A0A1S8X702"/>
<keyword evidence="5 7" id="KW-0472">Membrane</keyword>
<feature type="transmembrane region" description="Helical" evidence="7">
    <location>
        <begin position="500"/>
        <end position="517"/>
    </location>
</feature>
<dbReference type="GO" id="GO:0016020">
    <property type="term" value="C:membrane"/>
    <property type="evidence" value="ECO:0007669"/>
    <property type="project" value="UniProtKB-SubCell"/>
</dbReference>
<protein>
    <submittedName>
        <fullName evidence="8">MBOAT family protein</fullName>
    </submittedName>
</protein>
<dbReference type="GO" id="GO:0030258">
    <property type="term" value="P:lipid modification"/>
    <property type="evidence" value="ECO:0007669"/>
    <property type="project" value="TreeGrafter"/>
</dbReference>
<accession>A0A1S8X702</accession>
<dbReference type="PANTHER" id="PTHR13906:SF4">
    <property type="entry name" value="LYSOPHOSPHOLIPID ACYLTRANSFERASE 6"/>
    <property type="match status" value="1"/>
</dbReference>
<feature type="transmembrane region" description="Helical" evidence="7">
    <location>
        <begin position="586"/>
        <end position="609"/>
    </location>
</feature>
<name>A0A1S8X702_OPIVI</name>
<feature type="transmembrane region" description="Helical" evidence="7">
    <location>
        <begin position="523"/>
        <end position="540"/>
    </location>
</feature>
<evidence type="ECO:0000256" key="2">
    <source>
        <dbReference type="ARBA" id="ARBA00022679"/>
    </source>
</evidence>
<evidence type="ECO:0000313" key="9">
    <source>
        <dbReference type="Proteomes" id="UP000243686"/>
    </source>
</evidence>
<feature type="transmembrane region" description="Helical" evidence="7">
    <location>
        <begin position="117"/>
        <end position="146"/>
    </location>
</feature>
<dbReference type="EMBL" id="KV891758">
    <property type="protein sequence ID" value="OON22488.1"/>
    <property type="molecule type" value="Genomic_DNA"/>
</dbReference>